<evidence type="ECO:0000256" key="6">
    <source>
        <dbReference type="ARBA" id="ARBA00022840"/>
    </source>
</evidence>
<dbReference type="RefSeq" id="WP_013161954.1">
    <property type="nucleotide sequence ID" value="NZ_CP018002.1"/>
</dbReference>
<evidence type="ECO:0000256" key="1">
    <source>
        <dbReference type="ARBA" id="ARBA00012513"/>
    </source>
</evidence>
<dbReference type="PROSITE" id="PS00107">
    <property type="entry name" value="PROTEIN_KINASE_ATP"/>
    <property type="match status" value="1"/>
</dbReference>
<proteinExistence type="predicted"/>
<organism evidence="9 10">
    <name type="scientific">Propionibacterium freudenreichii</name>
    <dbReference type="NCBI Taxonomy" id="1744"/>
    <lineage>
        <taxon>Bacteria</taxon>
        <taxon>Bacillati</taxon>
        <taxon>Actinomycetota</taxon>
        <taxon>Actinomycetes</taxon>
        <taxon>Propionibacteriales</taxon>
        <taxon>Propionibacteriaceae</taxon>
        <taxon>Propionibacterium</taxon>
    </lineage>
</organism>
<evidence type="ECO:0000256" key="2">
    <source>
        <dbReference type="ARBA" id="ARBA00022527"/>
    </source>
</evidence>
<dbReference type="CDD" id="cd00180">
    <property type="entry name" value="PKc"/>
    <property type="match status" value="1"/>
</dbReference>
<gene>
    <name evidence="9" type="ORF">PFR_JS23_1980</name>
</gene>
<evidence type="ECO:0000256" key="7">
    <source>
        <dbReference type="PROSITE-ProRule" id="PRU10141"/>
    </source>
</evidence>
<dbReference type="GO" id="GO:0004674">
    <property type="term" value="F:protein serine/threonine kinase activity"/>
    <property type="evidence" value="ECO:0007669"/>
    <property type="project" value="UniProtKB-KW"/>
</dbReference>
<keyword evidence="5" id="KW-0418">Kinase</keyword>
<protein>
    <recommendedName>
        <fullName evidence="1">non-specific serine/threonine protein kinase</fullName>
        <ecNumber evidence="1">2.7.11.1</ecNumber>
    </recommendedName>
</protein>
<dbReference type="EMBL" id="LT618793">
    <property type="protein sequence ID" value="SCQ81593.1"/>
    <property type="molecule type" value="Genomic_DNA"/>
</dbReference>
<dbReference type="OMA" id="DANEFIM"/>
<evidence type="ECO:0000313" key="9">
    <source>
        <dbReference type="EMBL" id="SCQ81593.1"/>
    </source>
</evidence>
<dbReference type="InterPro" id="IPR000719">
    <property type="entry name" value="Prot_kinase_dom"/>
</dbReference>
<dbReference type="InterPro" id="IPR011009">
    <property type="entry name" value="Kinase-like_dom_sf"/>
</dbReference>
<evidence type="ECO:0000313" key="10">
    <source>
        <dbReference type="Proteomes" id="UP000250080"/>
    </source>
</evidence>
<evidence type="ECO:0000259" key="8">
    <source>
        <dbReference type="PROSITE" id="PS50011"/>
    </source>
</evidence>
<keyword evidence="6 7" id="KW-0067">ATP-binding</keyword>
<keyword evidence="4 7" id="KW-0547">Nucleotide-binding</keyword>
<dbReference type="InterPro" id="IPR008266">
    <property type="entry name" value="Tyr_kinase_AS"/>
</dbReference>
<accession>A0A509MJB0</accession>
<dbReference type="InterPro" id="IPR017441">
    <property type="entry name" value="Protein_kinase_ATP_BS"/>
</dbReference>
<feature type="binding site" evidence="7">
    <location>
        <position position="177"/>
    </location>
    <ligand>
        <name>ATP</name>
        <dbReference type="ChEBI" id="CHEBI:30616"/>
    </ligand>
</feature>
<dbReference type="Gene3D" id="1.10.510.10">
    <property type="entry name" value="Transferase(Phosphotransferase) domain 1"/>
    <property type="match status" value="1"/>
</dbReference>
<dbReference type="PROSITE" id="PS00109">
    <property type="entry name" value="PROTEIN_KINASE_TYR"/>
    <property type="match status" value="1"/>
</dbReference>
<keyword evidence="3" id="KW-0808">Transferase</keyword>
<name>A0A509MJB0_9ACTN</name>
<dbReference type="SUPFAM" id="SSF56112">
    <property type="entry name" value="Protein kinase-like (PK-like)"/>
    <property type="match status" value="1"/>
</dbReference>
<sequence>MATPNEMRLADLKAKYEEQPSSVTFDRLYTDEVELGHMFSVLHKQLNEHFESINGRARSTHHYWADNSRALLALIDNIDKDLYSLKRAGIDVALDPRYQDGIEHCRPWLSYSGGSAVPEDFVEIKIVKYEPVLTRSAASIVLANQPERVKLKMVGSGSFANVYSYIDPEYDIKFAVKRAKRGISERDLARFKREFKIMKRLSFPYIVEVYRYDDSRDEYRMEFCNDTLRAHIGKRNAALKFSTRKRIALQFLYGLNYIHSAGVLHRDISLQNVLVKTYPSGAVIVKLSDFGLSKEADSDFTLTKTELKGTIRDPQLESLKAYSTVNEIYSIGWVLHFIFTGRESLSHGIDPVTRIVKRCTDQDPAGRYQTVLELIADVETLEPGPTDEPA</sequence>
<feature type="domain" description="Protein kinase" evidence="8">
    <location>
        <begin position="148"/>
        <end position="390"/>
    </location>
</feature>
<reference evidence="9 10" key="1">
    <citation type="submission" date="2016-09" db="EMBL/GenBank/DDBJ databases">
        <authorList>
            <person name="Laine KS P."/>
        </authorList>
    </citation>
    <scope>NUCLEOTIDE SEQUENCE [LARGE SCALE GENOMIC DNA]</scope>
    <source>
        <strain evidence="9">PFRJS-23</strain>
    </source>
</reference>
<dbReference type="AlphaFoldDB" id="A0A509MJB0"/>
<dbReference type="Pfam" id="PF00069">
    <property type="entry name" value="Pkinase"/>
    <property type="match status" value="1"/>
</dbReference>
<dbReference type="GO" id="GO:0005524">
    <property type="term" value="F:ATP binding"/>
    <property type="evidence" value="ECO:0007669"/>
    <property type="project" value="UniProtKB-UniRule"/>
</dbReference>
<dbReference type="PROSITE" id="PS50011">
    <property type="entry name" value="PROTEIN_KINASE_DOM"/>
    <property type="match status" value="1"/>
</dbReference>
<dbReference type="Proteomes" id="UP000250080">
    <property type="component" value="Chromosome I"/>
</dbReference>
<evidence type="ECO:0000256" key="5">
    <source>
        <dbReference type="ARBA" id="ARBA00022777"/>
    </source>
</evidence>
<dbReference type="EC" id="2.7.11.1" evidence="1"/>
<evidence type="ECO:0000256" key="4">
    <source>
        <dbReference type="ARBA" id="ARBA00022741"/>
    </source>
</evidence>
<dbReference type="PANTHER" id="PTHR43289:SF6">
    <property type="entry name" value="SERINE_THREONINE-PROTEIN KINASE NEKL-3"/>
    <property type="match status" value="1"/>
</dbReference>
<dbReference type="PANTHER" id="PTHR43289">
    <property type="entry name" value="MITOGEN-ACTIVATED PROTEIN KINASE KINASE KINASE 20-RELATED"/>
    <property type="match status" value="1"/>
</dbReference>
<keyword evidence="2" id="KW-0723">Serine/threonine-protein kinase</keyword>
<evidence type="ECO:0000256" key="3">
    <source>
        <dbReference type="ARBA" id="ARBA00022679"/>
    </source>
</evidence>